<organism evidence="1 2">
    <name type="scientific">Tagetes erecta</name>
    <name type="common">African marigold</name>
    <dbReference type="NCBI Taxonomy" id="13708"/>
    <lineage>
        <taxon>Eukaryota</taxon>
        <taxon>Viridiplantae</taxon>
        <taxon>Streptophyta</taxon>
        <taxon>Embryophyta</taxon>
        <taxon>Tracheophyta</taxon>
        <taxon>Spermatophyta</taxon>
        <taxon>Magnoliopsida</taxon>
        <taxon>eudicotyledons</taxon>
        <taxon>Gunneridae</taxon>
        <taxon>Pentapetalae</taxon>
        <taxon>asterids</taxon>
        <taxon>campanulids</taxon>
        <taxon>Asterales</taxon>
        <taxon>Asteraceae</taxon>
        <taxon>Asteroideae</taxon>
        <taxon>Heliantheae alliance</taxon>
        <taxon>Tageteae</taxon>
        <taxon>Tagetes</taxon>
    </lineage>
</organism>
<dbReference type="Proteomes" id="UP001229421">
    <property type="component" value="Unassembled WGS sequence"/>
</dbReference>
<reference evidence="1" key="1">
    <citation type="journal article" date="2023" name="bioRxiv">
        <title>Improved chromosome-level genome assembly for marigold (Tagetes erecta).</title>
        <authorList>
            <person name="Jiang F."/>
            <person name="Yuan L."/>
            <person name="Wang S."/>
            <person name="Wang H."/>
            <person name="Xu D."/>
            <person name="Wang A."/>
            <person name="Fan W."/>
        </authorList>
    </citation>
    <scope>NUCLEOTIDE SEQUENCE</scope>
    <source>
        <strain evidence="1">WSJ</strain>
        <tissue evidence="1">Leaf</tissue>
    </source>
</reference>
<name>A0AAD8KUE6_TARER</name>
<evidence type="ECO:0000313" key="2">
    <source>
        <dbReference type="Proteomes" id="UP001229421"/>
    </source>
</evidence>
<dbReference type="EMBL" id="JAUHHV010000004">
    <property type="protein sequence ID" value="KAK1427793.1"/>
    <property type="molecule type" value="Genomic_DNA"/>
</dbReference>
<dbReference type="SUPFAM" id="SSF50630">
    <property type="entry name" value="Acid proteases"/>
    <property type="match status" value="1"/>
</dbReference>
<proteinExistence type="predicted"/>
<dbReference type="CDD" id="cd00303">
    <property type="entry name" value="retropepsin_like"/>
    <property type="match status" value="1"/>
</dbReference>
<dbReference type="AlphaFoldDB" id="A0AAD8KUE6"/>
<sequence>MVVAIGNNASPNSGLVVSSHNFMVKDESQSKFATLQTKEIDKAIKEHELSLLRLESVAEKNSTDMAIMKEQLTSEMTSLQSQNPLIRMKKIQRCEHFFAIDETPDRLKVRYASVSVEGRAVQWHNNYIKSSGGYLNQIGDLETYNDDFDMLLSKVDITEEHAISLYIEGLKPEIKCYVRLFKPMLLREAHSLARLQNNANLTMFARAPTQVYRPTNRPYFSPAIGSTSRLPLLPAPPIKANPINSFKPTTTRCLTSKEFDNKRARGECFWCSDKYTPGHKCTGNKQLYLFEVGEDGDEMIHADPNEECYSDTVQEQEPLISLHAITGIPSFSTMKVVGAIGTKALQILIDSGSTHNFVDDKLANKLNCTLLPINDIPVTVADGNKLSCVQVCKDFQWIMQGSWFKADMLVIPLSNYDVVLGIQWLQTLNDIVWNFKSLTMKFTLEDQPFELKGMVKQGVSLCSVTKLNSMLQTDQVVQAQLFCLQTDSQTSFQHEPKVINDQNKTDLAELLATFQDVFEVPVGLPPSRKCDHKIKLKDDFV</sequence>
<dbReference type="Pfam" id="PF08284">
    <property type="entry name" value="RVP_2"/>
    <property type="match status" value="1"/>
</dbReference>
<gene>
    <name evidence="1" type="ORF">QVD17_16488</name>
</gene>
<comment type="caution">
    <text evidence="1">The sequence shown here is derived from an EMBL/GenBank/DDBJ whole genome shotgun (WGS) entry which is preliminary data.</text>
</comment>
<evidence type="ECO:0000313" key="1">
    <source>
        <dbReference type="EMBL" id="KAK1427793.1"/>
    </source>
</evidence>
<accession>A0AAD8KUE6</accession>
<dbReference type="InterPro" id="IPR021109">
    <property type="entry name" value="Peptidase_aspartic_dom_sf"/>
</dbReference>
<dbReference type="InterPro" id="IPR032567">
    <property type="entry name" value="RTL1-rel"/>
</dbReference>
<dbReference type="PANTHER" id="PTHR15503:SF40">
    <property type="match status" value="1"/>
</dbReference>
<dbReference type="PANTHER" id="PTHR15503">
    <property type="entry name" value="LDOC1 RELATED"/>
    <property type="match status" value="1"/>
</dbReference>
<dbReference type="Gene3D" id="2.40.70.10">
    <property type="entry name" value="Acid Proteases"/>
    <property type="match status" value="1"/>
</dbReference>
<keyword evidence="2" id="KW-1185">Reference proteome</keyword>
<protein>
    <submittedName>
        <fullName evidence="1">Uncharacterized protein</fullName>
    </submittedName>
</protein>